<evidence type="ECO:0000256" key="1">
    <source>
        <dbReference type="PROSITE-ProRule" id="PRU00023"/>
    </source>
</evidence>
<dbReference type="InterPro" id="IPR036770">
    <property type="entry name" value="Ankyrin_rpt-contain_sf"/>
</dbReference>
<dbReference type="InterPro" id="IPR002110">
    <property type="entry name" value="Ankyrin_rpt"/>
</dbReference>
<dbReference type="SUPFAM" id="SSF48403">
    <property type="entry name" value="Ankyrin repeat"/>
    <property type="match status" value="1"/>
</dbReference>
<gene>
    <name evidence="2" type="ORF">RHGRI_015182</name>
</gene>
<protein>
    <recommendedName>
        <fullName evidence="4">Ankyrin repeat family protein</fullName>
    </recommendedName>
</protein>
<dbReference type="Pfam" id="PF12796">
    <property type="entry name" value="Ank_2"/>
    <property type="match status" value="1"/>
</dbReference>
<keyword evidence="3" id="KW-1185">Reference proteome</keyword>
<evidence type="ECO:0000313" key="2">
    <source>
        <dbReference type="EMBL" id="KAG5550140.1"/>
    </source>
</evidence>
<dbReference type="PROSITE" id="PS50088">
    <property type="entry name" value="ANK_REPEAT"/>
    <property type="match status" value="1"/>
</dbReference>
<keyword evidence="1" id="KW-0040">ANK repeat</keyword>
<evidence type="ECO:0008006" key="4">
    <source>
        <dbReference type="Google" id="ProtNLM"/>
    </source>
</evidence>
<dbReference type="PANTHER" id="PTHR24121:SF15">
    <property type="entry name" value="ANKYRIN REPEAT PROTEIN"/>
    <property type="match status" value="1"/>
</dbReference>
<dbReference type="PROSITE" id="PS50297">
    <property type="entry name" value="ANK_REP_REGION"/>
    <property type="match status" value="1"/>
</dbReference>
<organism evidence="2 3">
    <name type="scientific">Rhododendron griersonianum</name>
    <dbReference type="NCBI Taxonomy" id="479676"/>
    <lineage>
        <taxon>Eukaryota</taxon>
        <taxon>Viridiplantae</taxon>
        <taxon>Streptophyta</taxon>
        <taxon>Embryophyta</taxon>
        <taxon>Tracheophyta</taxon>
        <taxon>Spermatophyta</taxon>
        <taxon>Magnoliopsida</taxon>
        <taxon>eudicotyledons</taxon>
        <taxon>Gunneridae</taxon>
        <taxon>Pentapetalae</taxon>
        <taxon>asterids</taxon>
        <taxon>Ericales</taxon>
        <taxon>Ericaceae</taxon>
        <taxon>Ericoideae</taxon>
        <taxon>Rhodoreae</taxon>
        <taxon>Rhododendron</taxon>
    </lineage>
</organism>
<dbReference type="Gene3D" id="1.25.40.20">
    <property type="entry name" value="Ankyrin repeat-containing domain"/>
    <property type="match status" value="2"/>
</dbReference>
<dbReference type="EMBL" id="JACTNZ010000005">
    <property type="protein sequence ID" value="KAG5550140.1"/>
    <property type="molecule type" value="Genomic_DNA"/>
</dbReference>
<dbReference type="SMART" id="SM00248">
    <property type="entry name" value="ANK"/>
    <property type="match status" value="6"/>
</dbReference>
<name>A0AAV6KCE6_9ERIC</name>
<dbReference type="AlphaFoldDB" id="A0AAV6KCE6"/>
<proteinExistence type="predicted"/>
<dbReference type="PANTHER" id="PTHR24121">
    <property type="entry name" value="NO MECHANORECEPTOR POTENTIAL C, ISOFORM D-RELATED"/>
    <property type="match status" value="1"/>
</dbReference>
<accession>A0AAV6KCE6</accession>
<feature type="repeat" description="ANK" evidence="1">
    <location>
        <begin position="88"/>
        <end position="120"/>
    </location>
</feature>
<sequence>MVTNFANSSHSAALRATLTWTPTSLPVLHRILTDQPDILTRKDAQGDTILHFLAEGGNATAFRELFEGGLLTRSNGGGGGELRTWNWRGDTVLHEAARFGRVNVVEIIMERERELVSERNAMGGTPLYLAAANGEREVFNLLKVAAACEEVLRRDDGCTILHAAIMGEHYSLAMEIVEIFPNLAGAHDKNGNTALNMLASKPVSFKSGSSYWLRNLGSRPFIPLQFLLSLVYLLVPWVNGVHEVKKKHACALNLAKRLIAEEEDWSHYTNSCGRYNHDDDDDRPIITTKTRRNPLLQAAENGIQELVEEILGKFPEAAYCVDSNGKNIFHIAVEKKDERMYWFLKKNVARKEGMMAALDHGRNSILHLATKPDANPRVLLGSMNQMAWDVYWFKV</sequence>
<reference evidence="2" key="1">
    <citation type="submission" date="2020-08" db="EMBL/GenBank/DDBJ databases">
        <title>Plant Genome Project.</title>
        <authorList>
            <person name="Zhang R.-G."/>
        </authorList>
    </citation>
    <scope>NUCLEOTIDE SEQUENCE</scope>
    <source>
        <strain evidence="2">WSP0</strain>
        <tissue evidence="2">Leaf</tissue>
    </source>
</reference>
<evidence type="ECO:0000313" key="3">
    <source>
        <dbReference type="Proteomes" id="UP000823749"/>
    </source>
</evidence>
<comment type="caution">
    <text evidence="2">The sequence shown here is derived from an EMBL/GenBank/DDBJ whole genome shotgun (WGS) entry which is preliminary data.</text>
</comment>
<dbReference type="Proteomes" id="UP000823749">
    <property type="component" value="Chromosome 5"/>
</dbReference>